<proteinExistence type="predicted"/>
<reference evidence="1" key="1">
    <citation type="journal article" date="2015" name="Nature">
        <title>Complex archaea that bridge the gap between prokaryotes and eukaryotes.</title>
        <authorList>
            <person name="Spang A."/>
            <person name="Saw J.H."/>
            <person name="Jorgensen S.L."/>
            <person name="Zaremba-Niedzwiedzka K."/>
            <person name="Martijn J."/>
            <person name="Lind A.E."/>
            <person name="van Eijk R."/>
            <person name="Schleper C."/>
            <person name="Guy L."/>
            <person name="Ettema T.J."/>
        </authorList>
    </citation>
    <scope>NUCLEOTIDE SEQUENCE</scope>
</reference>
<evidence type="ECO:0000313" key="1">
    <source>
        <dbReference type="EMBL" id="KKN90750.1"/>
    </source>
</evidence>
<dbReference type="AlphaFoldDB" id="A0A0F9UC42"/>
<comment type="caution">
    <text evidence="1">The sequence shown here is derived from an EMBL/GenBank/DDBJ whole genome shotgun (WGS) entry which is preliminary data.</text>
</comment>
<accession>A0A0F9UC42</accession>
<protein>
    <submittedName>
        <fullName evidence="1">Uncharacterized protein</fullName>
    </submittedName>
</protein>
<sequence>MSEKDFKDCIDEVEKKALYWLWLKKSGKEKVIEAFNDLRDTMDKCDIIKKKKK</sequence>
<dbReference type="EMBL" id="LAZR01000107">
    <property type="protein sequence ID" value="KKN90750.1"/>
    <property type="molecule type" value="Genomic_DNA"/>
</dbReference>
<name>A0A0F9UC42_9ZZZZ</name>
<gene>
    <name evidence="1" type="ORF">LCGC14_0223330</name>
</gene>
<organism evidence="1">
    <name type="scientific">marine sediment metagenome</name>
    <dbReference type="NCBI Taxonomy" id="412755"/>
    <lineage>
        <taxon>unclassified sequences</taxon>
        <taxon>metagenomes</taxon>
        <taxon>ecological metagenomes</taxon>
    </lineage>
</organism>